<dbReference type="AlphaFoldDB" id="A0A7W4NQI6"/>
<dbReference type="EMBL" id="JABEQJ010000041">
    <property type="protein sequence ID" value="MBB2162551.1"/>
    <property type="molecule type" value="Genomic_DNA"/>
</dbReference>
<comment type="caution">
    <text evidence="2">The sequence shown here is derived from an EMBL/GenBank/DDBJ whole genome shotgun (WGS) entry which is preliminary data.</text>
</comment>
<keyword evidence="1" id="KW-0472">Membrane</keyword>
<evidence type="ECO:0000313" key="2">
    <source>
        <dbReference type="EMBL" id="MBB2162551.1"/>
    </source>
</evidence>
<reference evidence="2 3" key="1">
    <citation type="submission" date="2020-04" db="EMBL/GenBank/DDBJ databases">
        <title>Description of novel Gluconacetobacter.</title>
        <authorList>
            <person name="Sombolestani A."/>
        </authorList>
    </citation>
    <scope>NUCLEOTIDE SEQUENCE [LARGE SCALE GENOMIC DNA]</scope>
    <source>
        <strain evidence="2 3">LMG 19747</strain>
    </source>
</reference>
<dbReference type="Proteomes" id="UP000589085">
    <property type="component" value="Unassembled WGS sequence"/>
</dbReference>
<keyword evidence="1" id="KW-1133">Transmembrane helix</keyword>
<proteinExistence type="predicted"/>
<accession>A0A7W4NQI6</accession>
<gene>
    <name evidence="2" type="ORF">HLH48_20755</name>
</gene>
<keyword evidence="1" id="KW-0812">Transmembrane</keyword>
<feature type="transmembrane region" description="Helical" evidence="1">
    <location>
        <begin position="52"/>
        <end position="75"/>
    </location>
</feature>
<name>A0A7W4NQI6_9PROT</name>
<evidence type="ECO:0000256" key="1">
    <source>
        <dbReference type="SAM" id="Phobius"/>
    </source>
</evidence>
<organism evidence="2 3">
    <name type="scientific">Gluconacetobacter sacchari</name>
    <dbReference type="NCBI Taxonomy" id="92759"/>
    <lineage>
        <taxon>Bacteria</taxon>
        <taxon>Pseudomonadati</taxon>
        <taxon>Pseudomonadota</taxon>
        <taxon>Alphaproteobacteria</taxon>
        <taxon>Acetobacterales</taxon>
        <taxon>Acetobacteraceae</taxon>
        <taxon>Gluconacetobacter</taxon>
    </lineage>
</organism>
<sequence length="123" mass="13926">MTRLPRWRFTWLINRRIGLPLAWCGLIAGAAVAANAAGVRVVGDVAGWERWMRVHAGVFLAWRLCLYAITARGWWWMRQRVLMREPSAETRQRFIRIEIAAVAAIGLMEGSAWLQDGQGGPQP</sequence>
<evidence type="ECO:0000313" key="3">
    <source>
        <dbReference type="Proteomes" id="UP000589085"/>
    </source>
</evidence>
<dbReference type="RefSeq" id="WP_182999369.1">
    <property type="nucleotide sequence ID" value="NZ_JABEQJ010000041.1"/>
</dbReference>
<protein>
    <submittedName>
        <fullName evidence="2">Uncharacterized protein</fullName>
    </submittedName>
</protein>